<evidence type="ECO:0000256" key="1">
    <source>
        <dbReference type="SAM" id="Phobius"/>
    </source>
</evidence>
<dbReference type="Proteomes" id="UP000195305">
    <property type="component" value="Unassembled WGS sequence"/>
</dbReference>
<gene>
    <name evidence="2" type="ORF">B5E75_05145</name>
</gene>
<proteinExistence type="predicted"/>
<feature type="transmembrane region" description="Helical" evidence="1">
    <location>
        <begin position="71"/>
        <end position="89"/>
    </location>
</feature>
<name>A0A1Y4T209_9FIRM</name>
<keyword evidence="1" id="KW-0812">Transmembrane</keyword>
<dbReference type="OrthoDB" id="1654528at2"/>
<comment type="caution">
    <text evidence="2">The sequence shown here is derived from an EMBL/GenBank/DDBJ whole genome shotgun (WGS) entry which is preliminary data.</text>
</comment>
<reference evidence="2 3" key="1">
    <citation type="journal article" date="2018" name="BMC Genomics">
        <title>Whole genome sequencing and function prediction of 133 gut anaerobes isolated from chicken caecum in pure cultures.</title>
        <authorList>
            <person name="Medvecky M."/>
            <person name="Cejkova D."/>
            <person name="Polansky O."/>
            <person name="Karasova D."/>
            <person name="Kubasova T."/>
            <person name="Cizek A."/>
            <person name="Rychlik I."/>
        </authorList>
    </citation>
    <scope>NUCLEOTIDE SEQUENCE [LARGE SCALE GENOMIC DNA]</scope>
    <source>
        <strain evidence="2 3">An13</strain>
    </source>
</reference>
<keyword evidence="3" id="KW-1185">Reference proteome</keyword>
<evidence type="ECO:0000313" key="2">
    <source>
        <dbReference type="EMBL" id="OUQ35033.1"/>
    </source>
</evidence>
<dbReference type="EMBL" id="NFLJ01000011">
    <property type="protein sequence ID" value="OUQ35033.1"/>
    <property type="molecule type" value="Genomic_DNA"/>
</dbReference>
<evidence type="ECO:0000313" key="3">
    <source>
        <dbReference type="Proteomes" id="UP000195305"/>
    </source>
</evidence>
<organism evidence="2 3">
    <name type="scientific">Massilimicrobiota timonensis</name>
    <dbReference type="NCBI Taxonomy" id="1776392"/>
    <lineage>
        <taxon>Bacteria</taxon>
        <taxon>Bacillati</taxon>
        <taxon>Bacillota</taxon>
        <taxon>Erysipelotrichia</taxon>
        <taxon>Erysipelotrichales</taxon>
        <taxon>Erysipelotrichaceae</taxon>
        <taxon>Massilimicrobiota</taxon>
    </lineage>
</organism>
<protein>
    <submittedName>
        <fullName evidence="2">DUF3792 domain-containing protein</fullName>
    </submittedName>
</protein>
<accession>A0A1Y4T209</accession>
<keyword evidence="1" id="KW-1133">Transmembrane helix</keyword>
<keyword evidence="1" id="KW-0472">Membrane</keyword>
<feature type="transmembrane region" description="Helical" evidence="1">
    <location>
        <begin position="7"/>
        <end position="32"/>
    </location>
</feature>
<sequence>MKQTLRTYIYACLIFLIPFILISFILSIISYFMQMNTLFIQIMIQIFSYFILIISALYLTSHLPHQRMKHCIIFAVFYFLMSLCFHLNHIQYIHLIFKPLIFIFIGFFKELKSRMIA</sequence>
<dbReference type="AlphaFoldDB" id="A0A1Y4T209"/>
<feature type="transmembrane region" description="Helical" evidence="1">
    <location>
        <begin position="38"/>
        <end position="59"/>
    </location>
</feature>